<gene>
    <name evidence="2" type="ORF">CVV68_19185</name>
</gene>
<organism evidence="2 3">
    <name type="scientific">Arthrobacter livingstonensis</name>
    <dbReference type="NCBI Taxonomy" id="670078"/>
    <lineage>
        <taxon>Bacteria</taxon>
        <taxon>Bacillati</taxon>
        <taxon>Actinomycetota</taxon>
        <taxon>Actinomycetes</taxon>
        <taxon>Micrococcales</taxon>
        <taxon>Micrococcaceae</taxon>
        <taxon>Arthrobacter</taxon>
    </lineage>
</organism>
<dbReference type="Proteomes" id="UP000247832">
    <property type="component" value="Unassembled WGS sequence"/>
</dbReference>
<evidence type="ECO:0000313" key="3">
    <source>
        <dbReference type="Proteomes" id="UP000247832"/>
    </source>
</evidence>
<proteinExistence type="predicted"/>
<dbReference type="AlphaFoldDB" id="A0A2V5L509"/>
<reference evidence="2 3" key="1">
    <citation type="submission" date="2018-05" db="EMBL/GenBank/DDBJ databases">
        <title>Genetic diversity of glacier-inhabiting Cryobacterium bacteria in China and description of Cryobacterium mengkeensis sp. nov. and Arthrobacter glacialis sp. nov.</title>
        <authorList>
            <person name="Liu Q."/>
            <person name="Xin Y.-H."/>
        </authorList>
    </citation>
    <scope>NUCLEOTIDE SEQUENCE [LARGE SCALE GENOMIC DNA]</scope>
    <source>
        <strain evidence="2 3">LI2</strain>
    </source>
</reference>
<name>A0A2V5L509_9MICC</name>
<keyword evidence="3" id="KW-1185">Reference proteome</keyword>
<sequence length="138" mass="14391">MKAKLAFVAGLGAGYVVGTRVGRRGYEDLKKSARTLWQADKVQETVTQLEESVKDEAKELGSRLLHKATGNGANAKHDAGQNDNGQAAATKDTAAKAMASEPNADHPLPDVESDPALNDAAGRDWADEGGALPSGPPQ</sequence>
<dbReference type="RefSeq" id="WP_110502604.1">
    <property type="nucleotide sequence ID" value="NZ_QJVD01000028.1"/>
</dbReference>
<evidence type="ECO:0008006" key="4">
    <source>
        <dbReference type="Google" id="ProtNLM"/>
    </source>
</evidence>
<evidence type="ECO:0000313" key="2">
    <source>
        <dbReference type="EMBL" id="PYI65234.1"/>
    </source>
</evidence>
<protein>
    <recommendedName>
        <fullName evidence="4">YtxH domain-containing protein</fullName>
    </recommendedName>
</protein>
<evidence type="ECO:0000256" key="1">
    <source>
        <dbReference type="SAM" id="MobiDB-lite"/>
    </source>
</evidence>
<comment type="caution">
    <text evidence="2">The sequence shown here is derived from an EMBL/GenBank/DDBJ whole genome shotgun (WGS) entry which is preliminary data.</text>
</comment>
<feature type="compositionally biased region" description="Low complexity" evidence="1">
    <location>
        <begin position="87"/>
        <end position="99"/>
    </location>
</feature>
<accession>A0A2V5L509</accession>
<dbReference type="OrthoDB" id="5125216at2"/>
<dbReference type="EMBL" id="QJVD01000028">
    <property type="protein sequence ID" value="PYI65234.1"/>
    <property type="molecule type" value="Genomic_DNA"/>
</dbReference>
<feature type="region of interest" description="Disordered" evidence="1">
    <location>
        <begin position="57"/>
        <end position="138"/>
    </location>
</feature>